<dbReference type="SUPFAM" id="SSF52777">
    <property type="entry name" value="CoA-dependent acyltransferases"/>
    <property type="match status" value="1"/>
</dbReference>
<dbReference type="InterPro" id="IPR036625">
    <property type="entry name" value="E3-bd_dom_sf"/>
</dbReference>
<comment type="similarity">
    <text evidence="2 6">Belongs to the 2-oxoacid dehydrogenase family.</text>
</comment>
<dbReference type="Gene3D" id="2.40.50.100">
    <property type="match status" value="1"/>
</dbReference>
<dbReference type="Pfam" id="PF00364">
    <property type="entry name" value="Biotin_lipoyl"/>
    <property type="match status" value="1"/>
</dbReference>
<dbReference type="PANTHER" id="PTHR43178:SF5">
    <property type="entry name" value="LIPOAMIDE ACYLTRANSFERASE COMPONENT OF BRANCHED-CHAIN ALPHA-KETO ACID DEHYDROGENASE COMPLEX, MITOCHONDRIAL"/>
    <property type="match status" value="1"/>
</dbReference>
<dbReference type="Pfam" id="PF00198">
    <property type="entry name" value="2-oxoacid_dh"/>
    <property type="match status" value="1"/>
</dbReference>
<dbReference type="CDD" id="cd06849">
    <property type="entry name" value="lipoyl_domain"/>
    <property type="match status" value="1"/>
</dbReference>
<feature type="domain" description="Peripheral subunit-binding (PSBD)" evidence="8">
    <location>
        <begin position="96"/>
        <end position="133"/>
    </location>
</feature>
<evidence type="ECO:0000256" key="6">
    <source>
        <dbReference type="RuleBase" id="RU003423"/>
    </source>
</evidence>
<gene>
    <name evidence="9" type="ORF">C5C04_12020</name>
</gene>
<name>A0ABD6W636_RATRA</name>
<keyword evidence="5 6" id="KW-0012">Acyltransferase</keyword>
<evidence type="ECO:0000256" key="5">
    <source>
        <dbReference type="ARBA" id="ARBA00023315"/>
    </source>
</evidence>
<dbReference type="AlphaFoldDB" id="A0ABD6W636"/>
<dbReference type="InterPro" id="IPR001078">
    <property type="entry name" value="2-oxoacid_DH_actylTfrase"/>
</dbReference>
<evidence type="ECO:0000259" key="7">
    <source>
        <dbReference type="PROSITE" id="PS50968"/>
    </source>
</evidence>
<dbReference type="Gene3D" id="4.10.320.10">
    <property type="entry name" value="E3-binding domain"/>
    <property type="match status" value="1"/>
</dbReference>
<evidence type="ECO:0000256" key="4">
    <source>
        <dbReference type="ARBA" id="ARBA00022823"/>
    </source>
</evidence>
<dbReference type="EC" id="2.3.1.-" evidence="6"/>
<sequence length="378" mass="40275">MTEQFLLPDVGEGLTEAEIVAWRVKVGDEVAVNQVLVEIETAKSLVELPSPFSGTVVDVLVDEGQTVDVGTAIITVRSGAGVIGSEVPAAAALPVIAKPPIRKLAKDLDVDLVEVQATGLAGEVTRDDVIRHASQASVFRNIQTPAWSDDREERVPVRGVRKAIAAAMSTSAFTAPHVSVFVDVDATRTMEFVKRLKNSPDFAGVKVSPLLIMAKAIIWAVRRNPTVNSAWTDSEIIVRHYVNLGIAAATPRGLLVPNVKDAQSMSLLELAQALEKLTLDARDGKTTAADMQNGTITITNIGVFGMDTGTPILNPGEVAIIALGTIKQKPWVVDGEVRPRFVTTVGGSFDHRVVDGDVVSRFVADVASVLEEPALLLD</sequence>
<dbReference type="PANTHER" id="PTHR43178">
    <property type="entry name" value="DIHYDROLIPOAMIDE ACETYLTRANSFERASE COMPONENT OF PYRUVATE DEHYDROGENASE COMPLEX"/>
    <property type="match status" value="1"/>
</dbReference>
<dbReference type="PROSITE" id="PS51826">
    <property type="entry name" value="PSBD"/>
    <property type="match status" value="1"/>
</dbReference>
<dbReference type="Gene3D" id="3.30.559.10">
    <property type="entry name" value="Chloramphenicol acetyltransferase-like domain"/>
    <property type="match status" value="1"/>
</dbReference>
<comment type="caution">
    <text evidence="9">The sequence shown here is derived from an EMBL/GenBank/DDBJ whole genome shotgun (WGS) entry which is preliminary data.</text>
</comment>
<evidence type="ECO:0000256" key="3">
    <source>
        <dbReference type="ARBA" id="ARBA00022679"/>
    </source>
</evidence>
<dbReference type="InterPro" id="IPR011053">
    <property type="entry name" value="Single_hybrid_motif"/>
</dbReference>
<dbReference type="Pfam" id="PF02817">
    <property type="entry name" value="E3_binding"/>
    <property type="match status" value="1"/>
</dbReference>
<keyword evidence="4 6" id="KW-0450">Lipoyl</keyword>
<dbReference type="InterPro" id="IPR050743">
    <property type="entry name" value="2-oxoacid_DH_E2_comp"/>
</dbReference>
<dbReference type="SUPFAM" id="SSF51230">
    <property type="entry name" value="Single hybrid motif"/>
    <property type="match status" value="1"/>
</dbReference>
<dbReference type="InterPro" id="IPR000089">
    <property type="entry name" value="Biotin_lipoyl"/>
</dbReference>
<evidence type="ECO:0000259" key="8">
    <source>
        <dbReference type="PROSITE" id="PS51826"/>
    </source>
</evidence>
<dbReference type="Proteomes" id="UP000237881">
    <property type="component" value="Unassembled WGS sequence"/>
</dbReference>
<evidence type="ECO:0000256" key="2">
    <source>
        <dbReference type="ARBA" id="ARBA00007317"/>
    </source>
</evidence>
<dbReference type="PROSITE" id="PS50968">
    <property type="entry name" value="BIOTINYL_LIPOYL"/>
    <property type="match status" value="1"/>
</dbReference>
<keyword evidence="3 6" id="KW-0808">Transferase</keyword>
<organism evidence="9 10">
    <name type="scientific">Rathayibacter rathayi</name>
    <name type="common">Corynebacterium rathayi</name>
    <dbReference type="NCBI Taxonomy" id="33887"/>
    <lineage>
        <taxon>Bacteria</taxon>
        <taxon>Bacillati</taxon>
        <taxon>Actinomycetota</taxon>
        <taxon>Actinomycetes</taxon>
        <taxon>Micrococcales</taxon>
        <taxon>Microbacteriaceae</taxon>
        <taxon>Rathayibacter</taxon>
    </lineage>
</organism>
<reference evidence="9 10" key="1">
    <citation type="submission" date="2018-02" db="EMBL/GenBank/DDBJ databases">
        <title>Bacteriophage NCPPB3778 and a type I-E CRISPR drive the evolution of the US Biological Select Agent, Rathayibacter toxicus.</title>
        <authorList>
            <person name="Davis E.W.II."/>
            <person name="Tabima J.F."/>
            <person name="Weisberg A.J."/>
            <person name="Lopes L.D."/>
            <person name="Wiseman M.S."/>
            <person name="Wiseman M.S."/>
            <person name="Pupko T."/>
            <person name="Belcher M.S."/>
            <person name="Sechler A.J."/>
            <person name="Tancos M.A."/>
            <person name="Schroeder B.K."/>
            <person name="Murray T.D."/>
            <person name="Luster D.G."/>
            <person name="Schneider W.L."/>
            <person name="Rogers E."/>
            <person name="Andreote F.D."/>
            <person name="Grunwald N.J."/>
            <person name="Putnam M.L."/>
            <person name="Chang J.H."/>
        </authorList>
    </citation>
    <scope>NUCLEOTIDE SEQUENCE [LARGE SCALE GENOMIC DNA]</scope>
    <source>
        <strain evidence="9 10">AY1I9</strain>
    </source>
</reference>
<dbReference type="InterPro" id="IPR004167">
    <property type="entry name" value="PSBD"/>
</dbReference>
<feature type="domain" description="Lipoyl-binding" evidence="7">
    <location>
        <begin position="2"/>
        <end position="77"/>
    </location>
</feature>
<dbReference type="EMBL" id="PSUL01000032">
    <property type="protein sequence ID" value="PPF11514.1"/>
    <property type="molecule type" value="Genomic_DNA"/>
</dbReference>
<dbReference type="InterPro" id="IPR023213">
    <property type="entry name" value="CAT-like_dom_sf"/>
</dbReference>
<dbReference type="FunFam" id="3.30.559.10:FF:000007">
    <property type="entry name" value="Dihydrolipoamide acetyltransferase component of pyruvate dehydrogenase complex"/>
    <property type="match status" value="1"/>
</dbReference>
<comment type="cofactor">
    <cofactor evidence="1 6">
        <name>(R)-lipoate</name>
        <dbReference type="ChEBI" id="CHEBI:83088"/>
    </cofactor>
</comment>
<dbReference type="RefSeq" id="WP_104326691.1">
    <property type="nucleotide sequence ID" value="NZ_PSUL01000032.1"/>
</dbReference>
<evidence type="ECO:0000313" key="10">
    <source>
        <dbReference type="Proteomes" id="UP000237881"/>
    </source>
</evidence>
<protein>
    <recommendedName>
        <fullName evidence="6">Dihydrolipoamide acetyltransferase component of pyruvate dehydrogenase complex</fullName>
        <ecNumber evidence="6">2.3.1.-</ecNumber>
    </recommendedName>
</protein>
<evidence type="ECO:0000256" key="1">
    <source>
        <dbReference type="ARBA" id="ARBA00001938"/>
    </source>
</evidence>
<dbReference type="SUPFAM" id="SSF47005">
    <property type="entry name" value="Peripheral subunit-binding domain of 2-oxo acid dehydrogenase complex"/>
    <property type="match status" value="1"/>
</dbReference>
<accession>A0ABD6W636</accession>
<proteinExistence type="inferred from homology"/>
<dbReference type="GO" id="GO:0016746">
    <property type="term" value="F:acyltransferase activity"/>
    <property type="evidence" value="ECO:0007669"/>
    <property type="project" value="UniProtKB-KW"/>
</dbReference>
<evidence type="ECO:0000313" key="9">
    <source>
        <dbReference type="EMBL" id="PPF11514.1"/>
    </source>
</evidence>